<accession>A4BU28</accession>
<evidence type="ECO:0000313" key="2">
    <source>
        <dbReference type="EMBL" id="EAR20702.1"/>
    </source>
</evidence>
<keyword evidence="1" id="KW-1133">Transmembrane helix</keyword>
<proteinExistence type="predicted"/>
<dbReference type="EMBL" id="AAOF01000017">
    <property type="protein sequence ID" value="EAR20702.1"/>
    <property type="molecule type" value="Genomic_DNA"/>
</dbReference>
<evidence type="ECO:0000256" key="1">
    <source>
        <dbReference type="SAM" id="Phobius"/>
    </source>
</evidence>
<feature type="transmembrane region" description="Helical" evidence="1">
    <location>
        <begin position="66"/>
        <end position="91"/>
    </location>
</feature>
<dbReference type="Proteomes" id="UP000003374">
    <property type="component" value="Unassembled WGS sequence"/>
</dbReference>
<dbReference type="STRING" id="314278.NB231_12466"/>
<protein>
    <submittedName>
        <fullName evidence="2">Uncharacterized protein</fullName>
    </submittedName>
</protein>
<keyword evidence="3" id="KW-1185">Reference proteome</keyword>
<reference evidence="2 3" key="1">
    <citation type="submission" date="2006-02" db="EMBL/GenBank/DDBJ databases">
        <authorList>
            <person name="Waterbury J."/>
            <person name="Ferriera S."/>
            <person name="Johnson J."/>
            <person name="Kravitz S."/>
            <person name="Halpern A."/>
            <person name="Remington K."/>
            <person name="Beeson K."/>
            <person name="Tran B."/>
            <person name="Rogers Y.-H."/>
            <person name="Friedman R."/>
            <person name="Venter J.C."/>
        </authorList>
    </citation>
    <scope>NUCLEOTIDE SEQUENCE [LARGE SCALE GENOMIC DNA]</scope>
    <source>
        <strain evidence="2 3">Nb-231</strain>
    </source>
</reference>
<name>A4BU28_9GAMM</name>
<dbReference type="HOGENOM" id="CLU_2369968_0_0_6"/>
<organism evidence="2 3">
    <name type="scientific">Nitrococcus mobilis Nb-231</name>
    <dbReference type="NCBI Taxonomy" id="314278"/>
    <lineage>
        <taxon>Bacteria</taxon>
        <taxon>Pseudomonadati</taxon>
        <taxon>Pseudomonadota</taxon>
        <taxon>Gammaproteobacteria</taxon>
        <taxon>Chromatiales</taxon>
        <taxon>Ectothiorhodospiraceae</taxon>
        <taxon>Nitrococcus</taxon>
    </lineage>
</organism>
<evidence type="ECO:0000313" key="3">
    <source>
        <dbReference type="Proteomes" id="UP000003374"/>
    </source>
</evidence>
<sequence>MMNVQKRIKKALSLDKERREVALRELAKELGCSLSSTYGGGGSKHLEDELVRRIQEAARSIRESRLWWFAVIASVSSAISALAAWCAVILLRVSH</sequence>
<gene>
    <name evidence="2" type="ORF">NB231_12466</name>
</gene>
<keyword evidence="1" id="KW-0472">Membrane</keyword>
<comment type="caution">
    <text evidence="2">The sequence shown here is derived from an EMBL/GenBank/DDBJ whole genome shotgun (WGS) entry which is preliminary data.</text>
</comment>
<keyword evidence="1" id="KW-0812">Transmembrane</keyword>
<dbReference type="AlphaFoldDB" id="A4BU28"/>